<dbReference type="GO" id="GO:0008270">
    <property type="term" value="F:zinc ion binding"/>
    <property type="evidence" value="ECO:0007669"/>
    <property type="project" value="InterPro"/>
</dbReference>
<dbReference type="EMBL" id="JAVHJO010000015">
    <property type="protein sequence ID" value="KAK6527495.1"/>
    <property type="molecule type" value="Genomic_DNA"/>
</dbReference>
<organism evidence="9 10">
    <name type="scientific">Orbilia ellipsospora</name>
    <dbReference type="NCBI Taxonomy" id="2528407"/>
    <lineage>
        <taxon>Eukaryota</taxon>
        <taxon>Fungi</taxon>
        <taxon>Dikarya</taxon>
        <taxon>Ascomycota</taxon>
        <taxon>Pezizomycotina</taxon>
        <taxon>Orbiliomycetes</taxon>
        <taxon>Orbiliales</taxon>
        <taxon>Orbiliaceae</taxon>
        <taxon>Orbilia</taxon>
    </lineage>
</organism>
<name>A0AAV9WV82_9PEZI</name>
<evidence type="ECO:0000256" key="2">
    <source>
        <dbReference type="ARBA" id="ARBA00022723"/>
    </source>
</evidence>
<evidence type="ECO:0000256" key="1">
    <source>
        <dbReference type="ARBA" id="ARBA00004123"/>
    </source>
</evidence>
<dbReference type="InterPro" id="IPR036864">
    <property type="entry name" value="Zn2-C6_fun-type_DNA-bd_sf"/>
</dbReference>
<dbReference type="Pfam" id="PF04082">
    <property type="entry name" value="Fungal_trans"/>
    <property type="match status" value="1"/>
</dbReference>
<dbReference type="AlphaFoldDB" id="A0AAV9WV82"/>
<dbReference type="InterPro" id="IPR051089">
    <property type="entry name" value="prtT"/>
</dbReference>
<feature type="region of interest" description="Disordered" evidence="7">
    <location>
        <begin position="723"/>
        <end position="749"/>
    </location>
</feature>
<dbReference type="GO" id="GO:0000981">
    <property type="term" value="F:DNA-binding transcription factor activity, RNA polymerase II-specific"/>
    <property type="evidence" value="ECO:0007669"/>
    <property type="project" value="InterPro"/>
</dbReference>
<reference evidence="9 10" key="1">
    <citation type="submission" date="2019-10" db="EMBL/GenBank/DDBJ databases">
        <authorList>
            <person name="Palmer J.M."/>
        </authorList>
    </citation>
    <scope>NUCLEOTIDE SEQUENCE [LARGE SCALE GENOMIC DNA]</scope>
    <source>
        <strain evidence="9 10">TWF694</strain>
    </source>
</reference>
<keyword evidence="3" id="KW-0805">Transcription regulation</keyword>
<evidence type="ECO:0000256" key="4">
    <source>
        <dbReference type="ARBA" id="ARBA00023125"/>
    </source>
</evidence>
<keyword evidence="2" id="KW-0479">Metal-binding</keyword>
<dbReference type="CDD" id="cd12148">
    <property type="entry name" value="fungal_TF_MHR"/>
    <property type="match status" value="1"/>
</dbReference>
<keyword evidence="4" id="KW-0238">DNA-binding</keyword>
<dbReference type="GO" id="GO:0006351">
    <property type="term" value="P:DNA-templated transcription"/>
    <property type="evidence" value="ECO:0007669"/>
    <property type="project" value="InterPro"/>
</dbReference>
<dbReference type="CDD" id="cd00067">
    <property type="entry name" value="GAL4"/>
    <property type="match status" value="1"/>
</dbReference>
<dbReference type="GO" id="GO:0005634">
    <property type="term" value="C:nucleus"/>
    <property type="evidence" value="ECO:0007669"/>
    <property type="project" value="UniProtKB-SubCell"/>
</dbReference>
<protein>
    <recommendedName>
        <fullName evidence="8">Xylanolytic transcriptional activator regulatory domain-containing protein</fullName>
    </recommendedName>
</protein>
<evidence type="ECO:0000259" key="8">
    <source>
        <dbReference type="Pfam" id="PF04082"/>
    </source>
</evidence>
<evidence type="ECO:0000256" key="7">
    <source>
        <dbReference type="SAM" id="MobiDB-lite"/>
    </source>
</evidence>
<feature type="region of interest" description="Disordered" evidence="7">
    <location>
        <begin position="788"/>
        <end position="810"/>
    </location>
</feature>
<comment type="subcellular location">
    <subcellularLocation>
        <location evidence="1">Nucleus</location>
    </subcellularLocation>
</comment>
<dbReference type="InterPro" id="IPR001138">
    <property type="entry name" value="Zn2Cys6_DnaBD"/>
</dbReference>
<keyword evidence="6" id="KW-0539">Nucleus</keyword>
<evidence type="ECO:0000313" key="10">
    <source>
        <dbReference type="Proteomes" id="UP001365542"/>
    </source>
</evidence>
<evidence type="ECO:0000256" key="5">
    <source>
        <dbReference type="ARBA" id="ARBA00023163"/>
    </source>
</evidence>
<dbReference type="Proteomes" id="UP001365542">
    <property type="component" value="Unassembled WGS sequence"/>
</dbReference>
<dbReference type="GO" id="GO:0000976">
    <property type="term" value="F:transcription cis-regulatory region binding"/>
    <property type="evidence" value="ECO:0007669"/>
    <property type="project" value="TreeGrafter"/>
</dbReference>
<dbReference type="PANTHER" id="PTHR31845:SF21">
    <property type="entry name" value="REGULATORY PROTEIN LEU3"/>
    <property type="match status" value="1"/>
</dbReference>
<evidence type="ECO:0000256" key="6">
    <source>
        <dbReference type="ARBA" id="ARBA00023242"/>
    </source>
</evidence>
<evidence type="ECO:0000256" key="3">
    <source>
        <dbReference type="ARBA" id="ARBA00023015"/>
    </source>
</evidence>
<gene>
    <name evidence="9" type="ORF">TWF694_004479</name>
</gene>
<comment type="caution">
    <text evidence="9">The sequence shown here is derived from an EMBL/GenBank/DDBJ whole genome shotgun (WGS) entry which is preliminary data.</text>
</comment>
<dbReference type="PANTHER" id="PTHR31845">
    <property type="entry name" value="FINGER DOMAIN PROTEIN, PUTATIVE-RELATED"/>
    <property type="match status" value="1"/>
</dbReference>
<dbReference type="InterPro" id="IPR007219">
    <property type="entry name" value="XnlR_reg_dom"/>
</dbReference>
<keyword evidence="5" id="KW-0804">Transcription</keyword>
<dbReference type="Gene3D" id="4.10.240.10">
    <property type="entry name" value="Zn(2)-C6 fungal-type DNA-binding domain"/>
    <property type="match status" value="1"/>
</dbReference>
<evidence type="ECO:0000313" key="9">
    <source>
        <dbReference type="EMBL" id="KAK6527495.1"/>
    </source>
</evidence>
<feature type="domain" description="Xylanolytic transcriptional activator regulatory" evidence="8">
    <location>
        <begin position="258"/>
        <end position="428"/>
    </location>
</feature>
<keyword evidence="10" id="KW-1185">Reference proteome</keyword>
<sequence length="886" mass="96996">MGTFKTLLPSLTARRGPGAPPPTLVVILPPSKWTSTTLVAMRARSPALPRVTPRSTSLVQRSRLRRGLATSVGSRRYSLASLSWFKHCNSGYVFPADIHLRCDVIQNPYTDCSRCKRLKLECRIDSNFKRTVKRSKIAEMEKEVAYLRSLLGMTSSTSSPIVPQQIQFSPGAQISQPLLEASASAISSFAAAQSIPDGFGGFASQATNNDQDMQLTNLLADMKNDRRQKLAVDTAPPKDSQTLEDVMLTKEQINELFQLYFDHYHPFLPMLDPSMTPSTYYSSSQLLFWVVISIGSRRYPNEPTLLMRLSRSVSKLVWSTLATVPHNKFVVKALILLSTWPFPTSSTLTDPTYMLTCLGVSVAIQMGLHRPGFGKDYTKFASKAKVDNNEVCDRTTTWACCNIAAQSVSTGLGLPPDTQYDWTISNALLHTAKHPLPNPIRNLVLIQRFVDNVTRSLSSNNNDPIGLLERESRPAVITLLERRLNELEGELNPTLTPLHRTYLLCARLHLRCFYLFDSPIASSASTNRIINLYSSAEALVTHILKLEEDNGNIVDYCPLYIYQMFTCASFMMLKVLRSSYFNRYLDVEIGIKAFNSALGAMRNISVADNDLPARMADVLTQLWECGTFGFDRGSTTAGSVDGSVISGAMSTGEREDLGEPGETLHAGWDLRIRSRMSMSVVYDSLWKWREQFRERSAILQAREEVGGAVAASIDKLSIAVPQTASQTPITQPQQPQPAQRQQNQPQISPLQQRHTFPVLSNAFQRPTTPLIPAGLLADLAATTPTAAPAAATHSANPMLPVPTTGSNSETPSIASAAAPLDAGGVVDMQLFGVSGISGGMVANAGDAFDLNWVLDGFEFLPLTGEEGDLGGVGPTTTGEGMFGVEI</sequence>
<proteinExistence type="predicted"/>
<accession>A0AAV9WV82</accession>